<organism evidence="5 6">
    <name type="scientific">Nannocystis pusilla</name>
    <dbReference type="NCBI Taxonomy" id="889268"/>
    <lineage>
        <taxon>Bacteria</taxon>
        <taxon>Pseudomonadati</taxon>
        <taxon>Myxococcota</taxon>
        <taxon>Polyangia</taxon>
        <taxon>Nannocystales</taxon>
        <taxon>Nannocystaceae</taxon>
        <taxon>Nannocystis</taxon>
    </lineage>
</organism>
<evidence type="ECO:0000313" key="6">
    <source>
        <dbReference type="Proteomes" id="UP001150924"/>
    </source>
</evidence>
<keyword evidence="6" id="KW-1185">Reference proteome</keyword>
<dbReference type="InterPro" id="IPR013766">
    <property type="entry name" value="Thioredoxin_domain"/>
</dbReference>
<dbReference type="PANTHER" id="PTHR15337:SF11">
    <property type="entry name" value="THIOREDOXIN DOMAIN-CONTAINING PROTEIN"/>
    <property type="match status" value="1"/>
</dbReference>
<dbReference type="Pfam" id="PF13899">
    <property type="entry name" value="Thioredoxin_7"/>
    <property type="match status" value="1"/>
</dbReference>
<keyword evidence="1 3" id="KW-0732">Signal</keyword>
<evidence type="ECO:0000256" key="2">
    <source>
        <dbReference type="SAM" id="MobiDB-lite"/>
    </source>
</evidence>
<comment type="caution">
    <text evidence="5">The sequence shown here is derived from an EMBL/GenBank/DDBJ whole genome shotgun (WGS) entry which is preliminary data.</text>
</comment>
<evidence type="ECO:0000259" key="4">
    <source>
        <dbReference type="PROSITE" id="PS51352"/>
    </source>
</evidence>
<feature type="compositionally biased region" description="Low complexity" evidence="2">
    <location>
        <begin position="38"/>
        <end position="58"/>
    </location>
</feature>
<dbReference type="InterPro" id="IPR051099">
    <property type="entry name" value="AGR/TXD"/>
</dbReference>
<name>A0A9X3EZR3_9BACT</name>
<dbReference type="Gene3D" id="3.40.30.10">
    <property type="entry name" value="Glutaredoxin"/>
    <property type="match status" value="1"/>
</dbReference>
<dbReference type="AlphaFoldDB" id="A0A9X3EZR3"/>
<gene>
    <name evidence="5" type="ORF">OV079_43520</name>
</gene>
<dbReference type="RefSeq" id="WP_267775661.1">
    <property type="nucleotide sequence ID" value="NZ_JAPNKE010000002.1"/>
</dbReference>
<proteinExistence type="predicted"/>
<dbReference type="EMBL" id="JAPNKE010000002">
    <property type="protein sequence ID" value="MCY1012294.1"/>
    <property type="molecule type" value="Genomic_DNA"/>
</dbReference>
<feature type="domain" description="Thioredoxin" evidence="4">
    <location>
        <begin position="38"/>
        <end position="186"/>
    </location>
</feature>
<dbReference type="PANTHER" id="PTHR15337">
    <property type="entry name" value="ANTERIOR GRADIENT PROTEIN-RELATED"/>
    <property type="match status" value="1"/>
</dbReference>
<feature type="chain" id="PRO_5040999958" evidence="3">
    <location>
        <begin position="20"/>
        <end position="191"/>
    </location>
</feature>
<reference evidence="5" key="1">
    <citation type="submission" date="2022-11" db="EMBL/GenBank/DDBJ databases">
        <title>Minimal conservation of predation-associated metabolite biosynthetic gene clusters underscores biosynthetic potential of Myxococcota including descriptions for ten novel species: Archangium lansinium sp. nov., Myxococcus landrumus sp. nov., Nannocystis bai.</title>
        <authorList>
            <person name="Ahearne A."/>
            <person name="Stevens C."/>
            <person name="Phillips K."/>
        </authorList>
    </citation>
    <scope>NUCLEOTIDE SEQUENCE</scope>
    <source>
        <strain evidence="5">Na p29</strain>
    </source>
</reference>
<feature type="region of interest" description="Disordered" evidence="2">
    <location>
        <begin position="31"/>
        <end position="58"/>
    </location>
</feature>
<evidence type="ECO:0000256" key="1">
    <source>
        <dbReference type="ARBA" id="ARBA00022729"/>
    </source>
</evidence>
<evidence type="ECO:0000256" key="3">
    <source>
        <dbReference type="SAM" id="SignalP"/>
    </source>
</evidence>
<dbReference type="InterPro" id="IPR036249">
    <property type="entry name" value="Thioredoxin-like_sf"/>
</dbReference>
<dbReference type="SUPFAM" id="SSF52833">
    <property type="entry name" value="Thioredoxin-like"/>
    <property type="match status" value="1"/>
</dbReference>
<accession>A0A9X3EZR3</accession>
<dbReference type="Proteomes" id="UP001150924">
    <property type="component" value="Unassembled WGS sequence"/>
</dbReference>
<dbReference type="PROSITE" id="PS51352">
    <property type="entry name" value="THIOREDOXIN_2"/>
    <property type="match status" value="1"/>
</dbReference>
<evidence type="ECO:0000313" key="5">
    <source>
        <dbReference type="EMBL" id="MCY1012294.1"/>
    </source>
</evidence>
<feature type="signal peptide" evidence="3">
    <location>
        <begin position="1"/>
        <end position="19"/>
    </location>
</feature>
<protein>
    <submittedName>
        <fullName evidence="5">Thioredoxin family protein</fullName>
    </submittedName>
</protein>
<sequence length="191" mass="20203">MTSTRLVLALALAPAVAAAGALLLPGCGGDPSTAVQQRPAGEPAPAAGAAAPAGPARTATAPANGFGDGIAWRGLEEGFREAASLGRPIMLVVHASWCSQCKALRPAFSDPALVDLSDRFVMINVDQDLEPASQQYGPDGRYVPRVLFFDAAGELDRELLNASRRRYKYYYSPHDDLVGAMRQALERHAKS</sequence>